<dbReference type="PANTHER" id="PTHR43685:SF11">
    <property type="entry name" value="GLYCOSYLTRANSFERASE TAGX-RELATED"/>
    <property type="match status" value="1"/>
</dbReference>
<dbReference type="PANTHER" id="PTHR43685">
    <property type="entry name" value="GLYCOSYLTRANSFERASE"/>
    <property type="match status" value="1"/>
</dbReference>
<dbReference type="RefSeq" id="WP_206567312.1">
    <property type="nucleotide sequence ID" value="NZ_JAFKCW010000001.1"/>
</dbReference>
<feature type="domain" description="Glycosyltransferase 2-like" evidence="1">
    <location>
        <begin position="8"/>
        <end position="123"/>
    </location>
</feature>
<dbReference type="InterPro" id="IPR029044">
    <property type="entry name" value="Nucleotide-diphossugar_trans"/>
</dbReference>
<dbReference type="EMBL" id="JAFKCW010000001">
    <property type="protein sequence ID" value="MBN7799310.1"/>
    <property type="molecule type" value="Genomic_DNA"/>
</dbReference>
<dbReference type="InterPro" id="IPR001173">
    <property type="entry name" value="Glyco_trans_2-like"/>
</dbReference>
<evidence type="ECO:0000259" key="1">
    <source>
        <dbReference type="Pfam" id="PF00535"/>
    </source>
</evidence>
<protein>
    <submittedName>
        <fullName evidence="2">Glycosyltransferase</fullName>
    </submittedName>
</protein>
<organism evidence="2 3">
    <name type="scientific">Algoriphagus aestuariicola</name>
    <dbReference type="NCBI Taxonomy" id="1852016"/>
    <lineage>
        <taxon>Bacteria</taxon>
        <taxon>Pseudomonadati</taxon>
        <taxon>Bacteroidota</taxon>
        <taxon>Cytophagia</taxon>
        <taxon>Cytophagales</taxon>
        <taxon>Cyclobacteriaceae</taxon>
        <taxon>Algoriphagus</taxon>
    </lineage>
</organism>
<accession>A0ABS3BJU7</accession>
<evidence type="ECO:0000313" key="2">
    <source>
        <dbReference type="EMBL" id="MBN7799310.1"/>
    </source>
</evidence>
<gene>
    <name evidence="2" type="ORF">J0A67_00480</name>
</gene>
<dbReference type="SUPFAM" id="SSF53448">
    <property type="entry name" value="Nucleotide-diphospho-sugar transferases"/>
    <property type="match status" value="1"/>
</dbReference>
<evidence type="ECO:0000313" key="3">
    <source>
        <dbReference type="Proteomes" id="UP000664698"/>
    </source>
</evidence>
<keyword evidence="3" id="KW-1185">Reference proteome</keyword>
<proteinExistence type="predicted"/>
<reference evidence="2 3" key="1">
    <citation type="submission" date="2021-03" db="EMBL/GenBank/DDBJ databases">
        <title>novel species isolated from a fishpond in China.</title>
        <authorList>
            <person name="Lu H."/>
            <person name="Cai Z."/>
        </authorList>
    </citation>
    <scope>NUCLEOTIDE SEQUENCE [LARGE SCALE GENOMIC DNA]</scope>
    <source>
        <strain evidence="2 3">JCM 31546</strain>
    </source>
</reference>
<sequence length="316" mass="36197">MDVAAKVTVICIAYNHGQWIEETLESVRLQDYHAKELIVVDNGSDDDTAERIKSWVNQTSGELPVQTIFNQTMQPYCGLFNQVLAQVSSQYLVDLSGDDVLYPEHLSESILELQSEPGAGFVFSDAYILDQQGEVKSFYDRDHAGDLVEPVELENIYLRLIKQSYICSATVVFNVAILQSEGGYDETLFYEDFDIMIRLSRNHPVLFSDHIGVLKRKHGGSMSAAQYRPYQSRMLPSTVKVCSKISQMNLYPEENQALAIRILHELKHALWSANFEPARELIQLGENMGIKNLRFTIYKIWAKKAWDISWLYVWLK</sequence>
<dbReference type="Proteomes" id="UP000664698">
    <property type="component" value="Unassembled WGS sequence"/>
</dbReference>
<dbReference type="Gene3D" id="3.90.550.10">
    <property type="entry name" value="Spore Coat Polysaccharide Biosynthesis Protein SpsA, Chain A"/>
    <property type="match status" value="1"/>
</dbReference>
<dbReference type="InterPro" id="IPR050834">
    <property type="entry name" value="Glycosyltransf_2"/>
</dbReference>
<name>A0ABS3BJU7_9BACT</name>
<comment type="caution">
    <text evidence="2">The sequence shown here is derived from an EMBL/GenBank/DDBJ whole genome shotgun (WGS) entry which is preliminary data.</text>
</comment>
<dbReference type="Pfam" id="PF00535">
    <property type="entry name" value="Glycos_transf_2"/>
    <property type="match status" value="1"/>
</dbReference>